<evidence type="ECO:0000313" key="3">
    <source>
        <dbReference type="Proteomes" id="UP000016931"/>
    </source>
</evidence>
<name>M3CW80_SPHMS</name>
<gene>
    <name evidence="2" type="ORF">SEPMUDRAFT_152078</name>
</gene>
<dbReference type="OMA" id="KQDRTTY"/>
<accession>M3CW80</accession>
<dbReference type="Proteomes" id="UP000016931">
    <property type="component" value="Unassembled WGS sequence"/>
</dbReference>
<dbReference type="InterPro" id="IPR018810">
    <property type="entry name" value="UPF0662"/>
</dbReference>
<organism evidence="2 3">
    <name type="scientific">Sphaerulina musiva (strain SO2202)</name>
    <name type="common">Poplar stem canker fungus</name>
    <name type="synonym">Septoria musiva</name>
    <dbReference type="NCBI Taxonomy" id="692275"/>
    <lineage>
        <taxon>Eukaryota</taxon>
        <taxon>Fungi</taxon>
        <taxon>Dikarya</taxon>
        <taxon>Ascomycota</taxon>
        <taxon>Pezizomycotina</taxon>
        <taxon>Dothideomycetes</taxon>
        <taxon>Dothideomycetidae</taxon>
        <taxon>Mycosphaerellales</taxon>
        <taxon>Mycosphaerellaceae</taxon>
        <taxon>Sphaerulina</taxon>
    </lineage>
</organism>
<dbReference type="GO" id="GO:0005737">
    <property type="term" value="C:cytoplasm"/>
    <property type="evidence" value="ECO:0007669"/>
    <property type="project" value="TreeGrafter"/>
</dbReference>
<dbReference type="PANTHER" id="PTHR28086">
    <property type="entry name" value="UPF0662 PROTEIN YPL260W"/>
    <property type="match status" value="1"/>
</dbReference>
<dbReference type="AlphaFoldDB" id="M3CW80"/>
<dbReference type="Pfam" id="PF10303">
    <property type="entry name" value="DUF2408"/>
    <property type="match status" value="2"/>
</dbReference>
<dbReference type="GeneID" id="27904367"/>
<sequence>MTDSPYQRIPLDPKEQPILDRVLIIRDHLSLMKSDRSTYVKSVDVQKYYDQLIEQVELLNRIRQDQDKRRDLNRVDTVLDDCFRLISLFFLTIGRNREAPAIYSCVSTVDRLLNHLREAGFYLAYDLKSIDEHLNKWEQTIKKGREEHGHSEHILTLLSARIEVCKKTLEELKVPLSQLEGEMMATYEKLVSILRSLSACNSRSRFPEKEVKDFENQLMEIQHQLHAERDPHEGKTAQEVYAERLRLIQECPTGVKDSETTVKSLLARCLLWVEIIQEKRGSIDPNFKETFDKLLKIKNALEHMMLTQAWSLRETDLYDYQRQLDRIDESRINGNFVDGNGNAADLHAQRSLLYLLRKSYAFIYQYIITSEPVSEALLPIYNQLQTLKRCLIEVQKAGGVDSPRELYPYSMKLNSIDNMKKDGKFMIGNDIPEGQGSVSALLAECFDLAYELRNEADERNEHPAQEEINGVGHRTQKDVNPADHLDEHKMNESGPGLGLERITTREG</sequence>
<proteinExistence type="predicted"/>
<dbReference type="PANTHER" id="PTHR28086:SF1">
    <property type="entry name" value="CU(2+) SUPPRESSING AND BLEOMYCIN SENSITIVE PROTEIN 1"/>
    <property type="match status" value="1"/>
</dbReference>
<dbReference type="GO" id="GO:0005634">
    <property type="term" value="C:nucleus"/>
    <property type="evidence" value="ECO:0007669"/>
    <property type="project" value="TreeGrafter"/>
</dbReference>
<dbReference type="eggNOG" id="ENOG502QPV0">
    <property type="taxonomic scope" value="Eukaryota"/>
</dbReference>
<dbReference type="STRING" id="692275.M3CW80"/>
<dbReference type="HOGENOM" id="CLU_026648_1_0_1"/>
<feature type="compositionally biased region" description="Basic and acidic residues" evidence="1">
    <location>
        <begin position="475"/>
        <end position="491"/>
    </location>
</feature>
<reference evidence="2 3" key="1">
    <citation type="journal article" date="2012" name="PLoS Pathog.">
        <title>Diverse lifestyles and strategies of plant pathogenesis encoded in the genomes of eighteen Dothideomycetes fungi.</title>
        <authorList>
            <person name="Ohm R.A."/>
            <person name="Feau N."/>
            <person name="Henrissat B."/>
            <person name="Schoch C.L."/>
            <person name="Horwitz B.A."/>
            <person name="Barry K.W."/>
            <person name="Condon B.J."/>
            <person name="Copeland A.C."/>
            <person name="Dhillon B."/>
            <person name="Glaser F."/>
            <person name="Hesse C.N."/>
            <person name="Kosti I."/>
            <person name="LaButti K."/>
            <person name="Lindquist E.A."/>
            <person name="Lucas S."/>
            <person name="Salamov A.A."/>
            <person name="Bradshaw R.E."/>
            <person name="Ciuffetti L."/>
            <person name="Hamelin R.C."/>
            <person name="Kema G.H.J."/>
            <person name="Lawrence C."/>
            <person name="Scott J.A."/>
            <person name="Spatafora J.W."/>
            <person name="Turgeon B.G."/>
            <person name="de Wit P.J.G.M."/>
            <person name="Zhong S."/>
            <person name="Goodwin S.B."/>
            <person name="Grigoriev I.V."/>
        </authorList>
    </citation>
    <scope>NUCLEOTIDE SEQUENCE [LARGE SCALE GENOMIC DNA]</scope>
    <source>
        <strain evidence="2 3">SO2202</strain>
    </source>
</reference>
<dbReference type="EMBL" id="KB456271">
    <property type="protein sequence ID" value="EMF08397.1"/>
    <property type="molecule type" value="Genomic_DNA"/>
</dbReference>
<keyword evidence="3" id="KW-1185">Reference proteome</keyword>
<evidence type="ECO:0000256" key="1">
    <source>
        <dbReference type="SAM" id="MobiDB-lite"/>
    </source>
</evidence>
<dbReference type="OrthoDB" id="2011986at2759"/>
<protein>
    <submittedName>
        <fullName evidence="2">Uncharacterized protein</fullName>
    </submittedName>
</protein>
<dbReference type="RefSeq" id="XP_016756518.1">
    <property type="nucleotide sequence ID" value="XM_016907230.1"/>
</dbReference>
<feature type="region of interest" description="Disordered" evidence="1">
    <location>
        <begin position="458"/>
        <end position="507"/>
    </location>
</feature>
<evidence type="ECO:0000313" key="2">
    <source>
        <dbReference type="EMBL" id="EMF08397.1"/>
    </source>
</evidence>